<keyword evidence="1" id="KW-0732">Signal</keyword>
<proteinExistence type="predicted"/>
<reference evidence="2" key="1">
    <citation type="submission" date="2020-12" db="EMBL/GenBank/DDBJ databases">
        <title>Methylobrevis albus sp. nov., isolated from fresh water lack sediment.</title>
        <authorList>
            <person name="Zou Q."/>
        </authorList>
    </citation>
    <scope>NUCLEOTIDE SEQUENCE</scope>
    <source>
        <strain evidence="2">L22</strain>
    </source>
</reference>
<name>A0A931I170_9HYPH</name>
<comment type="caution">
    <text evidence="2">The sequence shown here is derived from an EMBL/GenBank/DDBJ whole genome shotgun (WGS) entry which is preliminary data.</text>
</comment>
<organism evidence="2 3">
    <name type="scientific">Methylobrevis albus</name>
    <dbReference type="NCBI Taxonomy" id="2793297"/>
    <lineage>
        <taxon>Bacteria</taxon>
        <taxon>Pseudomonadati</taxon>
        <taxon>Pseudomonadota</taxon>
        <taxon>Alphaproteobacteria</taxon>
        <taxon>Hyphomicrobiales</taxon>
        <taxon>Pleomorphomonadaceae</taxon>
        <taxon>Methylobrevis</taxon>
    </lineage>
</organism>
<keyword evidence="3" id="KW-1185">Reference proteome</keyword>
<dbReference type="RefSeq" id="WP_197310947.1">
    <property type="nucleotide sequence ID" value="NZ_JADZLT010000049.1"/>
</dbReference>
<evidence type="ECO:0000313" key="3">
    <source>
        <dbReference type="Proteomes" id="UP000631694"/>
    </source>
</evidence>
<evidence type="ECO:0000256" key="1">
    <source>
        <dbReference type="SAM" id="SignalP"/>
    </source>
</evidence>
<dbReference type="Proteomes" id="UP000631694">
    <property type="component" value="Unassembled WGS sequence"/>
</dbReference>
<protein>
    <submittedName>
        <fullName evidence="2">Nonribosomal peptide synthetase MxaA</fullName>
    </submittedName>
</protein>
<evidence type="ECO:0000313" key="2">
    <source>
        <dbReference type="EMBL" id="MBH0237882.1"/>
    </source>
</evidence>
<gene>
    <name evidence="2" type="ORF">I5731_08620</name>
</gene>
<sequence>MRAVGTGLLLLLTGVAPAAAAEPRVVLEPPRGHGWWMGDQLGARVRIEVDAGLAVDTAALPRPRPIDYWLDLVAVVVEPAGDAGPGRTAFDLRLTYQTFYAPLEPKQLVVPAATVGFSGPDGPVTVTVPAWRFVTAPLREIMAPTVPAAMRPNVPLALADTRPLQVGTLAAAALALLSVTGLAHHRAWWPFRRRDRPFAAAAGVIARLPADTGGAGLKPGFAALHRAFDASFGRRMLGEDIGDFLARRPAFRGALVETAAFFTASRQLFFSRGDAGLDFDRARLAGLAKRLAAIERGGAA</sequence>
<feature type="chain" id="PRO_5037183584" evidence="1">
    <location>
        <begin position="21"/>
        <end position="300"/>
    </location>
</feature>
<dbReference type="AlphaFoldDB" id="A0A931I170"/>
<feature type="signal peptide" evidence="1">
    <location>
        <begin position="1"/>
        <end position="20"/>
    </location>
</feature>
<dbReference type="EMBL" id="JADZLT010000049">
    <property type="protein sequence ID" value="MBH0237882.1"/>
    <property type="molecule type" value="Genomic_DNA"/>
</dbReference>
<accession>A0A931I170</accession>